<gene>
    <name evidence="1" type="ORF">ACHAWO_007545</name>
</gene>
<evidence type="ECO:0000313" key="2">
    <source>
        <dbReference type="Proteomes" id="UP001530400"/>
    </source>
</evidence>
<accession>A0ABD3PA31</accession>
<protein>
    <submittedName>
        <fullName evidence="1">Uncharacterized protein</fullName>
    </submittedName>
</protein>
<evidence type="ECO:0000313" key="1">
    <source>
        <dbReference type="EMBL" id="KAL3784589.1"/>
    </source>
</evidence>
<name>A0ABD3PA31_9STRA</name>
<sequence>MADSNQDIDLTSLFDFSVMATFITELHDACNLDLKGLVEKKDHNALREYLHDNRARVNSLFDFEFASFTGLEYALYQDDWKMAAIFFINGANPEFNHFDGVIQNMASMYGHGEPDIMNGFDTDDPKPVPGFEGLYLLVNSDDEVAKAYLYMMECLYSGKINIKESCTKLYQCLDTLSGDLQYSSAQLNQFLVTCLATFKHLGLSEEVVTFIVEMAVLDELWDILKEYAERSTGQNQDD</sequence>
<proteinExistence type="predicted"/>
<comment type="caution">
    <text evidence="1">The sequence shown here is derived from an EMBL/GenBank/DDBJ whole genome shotgun (WGS) entry which is preliminary data.</text>
</comment>
<dbReference type="EMBL" id="JALLPJ020000721">
    <property type="protein sequence ID" value="KAL3784589.1"/>
    <property type="molecule type" value="Genomic_DNA"/>
</dbReference>
<organism evidence="1 2">
    <name type="scientific">Cyclotella atomus</name>
    <dbReference type="NCBI Taxonomy" id="382360"/>
    <lineage>
        <taxon>Eukaryota</taxon>
        <taxon>Sar</taxon>
        <taxon>Stramenopiles</taxon>
        <taxon>Ochrophyta</taxon>
        <taxon>Bacillariophyta</taxon>
        <taxon>Coscinodiscophyceae</taxon>
        <taxon>Thalassiosirophycidae</taxon>
        <taxon>Stephanodiscales</taxon>
        <taxon>Stephanodiscaceae</taxon>
        <taxon>Cyclotella</taxon>
    </lineage>
</organism>
<reference evidence="1 2" key="1">
    <citation type="submission" date="2024-10" db="EMBL/GenBank/DDBJ databases">
        <title>Updated reference genomes for cyclostephanoid diatoms.</title>
        <authorList>
            <person name="Roberts W.R."/>
            <person name="Alverson A.J."/>
        </authorList>
    </citation>
    <scope>NUCLEOTIDE SEQUENCE [LARGE SCALE GENOMIC DNA]</scope>
    <source>
        <strain evidence="1 2">AJA010-31</strain>
    </source>
</reference>
<dbReference type="AlphaFoldDB" id="A0ABD3PA31"/>
<keyword evidence="2" id="KW-1185">Reference proteome</keyword>
<dbReference type="Proteomes" id="UP001530400">
    <property type="component" value="Unassembled WGS sequence"/>
</dbReference>